<reference evidence="2" key="1">
    <citation type="submission" date="2021-12" db="EMBL/GenBank/DDBJ databases">
        <authorList>
            <person name="King R."/>
        </authorList>
    </citation>
    <scope>NUCLEOTIDE SEQUENCE</scope>
</reference>
<dbReference type="EMBL" id="OV121139">
    <property type="protein sequence ID" value="CAH0562035.1"/>
    <property type="molecule type" value="Genomic_DNA"/>
</dbReference>
<feature type="region of interest" description="Disordered" evidence="1">
    <location>
        <begin position="14"/>
        <end position="151"/>
    </location>
</feature>
<feature type="compositionally biased region" description="Polar residues" evidence="1">
    <location>
        <begin position="128"/>
        <end position="151"/>
    </location>
</feature>
<evidence type="ECO:0000256" key="1">
    <source>
        <dbReference type="SAM" id="MobiDB-lite"/>
    </source>
</evidence>
<proteinExistence type="predicted"/>
<feature type="compositionally biased region" description="Basic and acidic residues" evidence="1">
    <location>
        <begin position="14"/>
        <end position="41"/>
    </location>
</feature>
<feature type="compositionally biased region" description="Pro residues" evidence="1">
    <location>
        <begin position="47"/>
        <end position="98"/>
    </location>
</feature>
<evidence type="ECO:0000313" key="3">
    <source>
        <dbReference type="Proteomes" id="UP001154078"/>
    </source>
</evidence>
<dbReference type="PRINTS" id="PR01217">
    <property type="entry name" value="PRICHEXTENSN"/>
</dbReference>
<evidence type="ECO:0000313" key="2">
    <source>
        <dbReference type="EMBL" id="CAH0562035.1"/>
    </source>
</evidence>
<name>A0A9P0BET8_BRAAE</name>
<dbReference type="Proteomes" id="UP001154078">
    <property type="component" value="Chromosome 8"/>
</dbReference>
<sequence>MFTLWYSVLSYKEYRNKQSKKESNTSAKPKDAPLPPKKAEQSRIPVIEPPKSPVPPPKSPSPIPPPAVPSPPPKPASPLPPKPLEPPAKPPRSPSPHPIKPDAFEDIEYEEEDSEAEEDEEDSVIDSNARQTANSVNDFLNKEINTGLNQR</sequence>
<organism evidence="2 3">
    <name type="scientific">Brassicogethes aeneus</name>
    <name type="common">Rape pollen beetle</name>
    <name type="synonym">Meligethes aeneus</name>
    <dbReference type="NCBI Taxonomy" id="1431903"/>
    <lineage>
        <taxon>Eukaryota</taxon>
        <taxon>Metazoa</taxon>
        <taxon>Ecdysozoa</taxon>
        <taxon>Arthropoda</taxon>
        <taxon>Hexapoda</taxon>
        <taxon>Insecta</taxon>
        <taxon>Pterygota</taxon>
        <taxon>Neoptera</taxon>
        <taxon>Endopterygota</taxon>
        <taxon>Coleoptera</taxon>
        <taxon>Polyphaga</taxon>
        <taxon>Cucujiformia</taxon>
        <taxon>Nitidulidae</taxon>
        <taxon>Meligethinae</taxon>
        <taxon>Brassicogethes</taxon>
    </lineage>
</organism>
<dbReference type="AlphaFoldDB" id="A0A9P0BET8"/>
<gene>
    <name evidence="2" type="ORF">MELIAE_LOCUS11272</name>
</gene>
<protein>
    <submittedName>
        <fullName evidence="2">Uncharacterized protein</fullName>
    </submittedName>
</protein>
<accession>A0A9P0BET8</accession>
<keyword evidence="3" id="KW-1185">Reference proteome</keyword>
<feature type="compositionally biased region" description="Acidic residues" evidence="1">
    <location>
        <begin position="104"/>
        <end position="124"/>
    </location>
</feature>